<evidence type="ECO:0000256" key="6">
    <source>
        <dbReference type="SAM" id="MobiDB-lite"/>
    </source>
</evidence>
<feature type="transmembrane region" description="Helical" evidence="7">
    <location>
        <begin position="85"/>
        <end position="108"/>
    </location>
</feature>
<comment type="caution">
    <text evidence="8">The sequence shown here is derived from an EMBL/GenBank/DDBJ whole genome shotgun (WGS) entry which is preliminary data.</text>
</comment>
<keyword evidence="4 7" id="KW-1133">Transmembrane helix</keyword>
<feature type="transmembrane region" description="Helical" evidence="7">
    <location>
        <begin position="120"/>
        <end position="141"/>
    </location>
</feature>
<name>A0A9X3MMC2_9ACTN</name>
<evidence type="ECO:0000256" key="7">
    <source>
        <dbReference type="SAM" id="Phobius"/>
    </source>
</evidence>
<protein>
    <submittedName>
        <fullName evidence="8">Lysylphosphatidylglycerol synthase domain-containing protein</fullName>
    </submittedName>
</protein>
<dbReference type="PANTHER" id="PTHR40277:SF1">
    <property type="entry name" value="BLL5419 PROTEIN"/>
    <property type="match status" value="1"/>
</dbReference>
<proteinExistence type="predicted"/>
<comment type="subcellular location">
    <subcellularLocation>
        <location evidence="1">Cell membrane</location>
        <topology evidence="1">Multi-pass membrane protein</topology>
    </subcellularLocation>
</comment>
<evidence type="ECO:0000313" key="9">
    <source>
        <dbReference type="Proteomes" id="UP001149140"/>
    </source>
</evidence>
<evidence type="ECO:0000256" key="2">
    <source>
        <dbReference type="ARBA" id="ARBA00022475"/>
    </source>
</evidence>
<dbReference type="RefSeq" id="WP_270037368.1">
    <property type="nucleotide sequence ID" value="NZ_JAPDOD010000001.1"/>
</dbReference>
<sequence>MRWAGIAGHHRDALRPGLAARHGGGGVLPLALPQRHAAGRDGRRRPSRHQARLRHQRRRPRPVPVGRVRDAVVRDPRGGLLARQAWPAIALASALVVAGHAMNFLIAARTAGATASPSRMLSLALLMLLGAALPNIGGWGLREGVTAWAFAAAGLGAPLGVATAVVYGVMVFAASLPGAAVLVVDWVRRTPSAPSLEQPAGRVLRVPARPEAAPDA</sequence>
<evidence type="ECO:0000256" key="3">
    <source>
        <dbReference type="ARBA" id="ARBA00022692"/>
    </source>
</evidence>
<evidence type="ECO:0000313" key="8">
    <source>
        <dbReference type="EMBL" id="MDA0158772.1"/>
    </source>
</evidence>
<dbReference type="Pfam" id="PF03706">
    <property type="entry name" value="LPG_synthase_TM"/>
    <property type="match status" value="1"/>
</dbReference>
<keyword evidence="2" id="KW-1003">Cell membrane</keyword>
<evidence type="ECO:0000256" key="4">
    <source>
        <dbReference type="ARBA" id="ARBA00022989"/>
    </source>
</evidence>
<keyword evidence="9" id="KW-1185">Reference proteome</keyword>
<reference evidence="8" key="1">
    <citation type="submission" date="2022-10" db="EMBL/GenBank/DDBJ databases">
        <title>The WGS of Solirubrobacter ginsenosidimutans DSM 21036.</title>
        <authorList>
            <person name="Jiang Z."/>
        </authorList>
    </citation>
    <scope>NUCLEOTIDE SEQUENCE</scope>
    <source>
        <strain evidence="8">DSM 21036</strain>
    </source>
</reference>
<accession>A0A9X3MMC2</accession>
<evidence type="ECO:0000256" key="1">
    <source>
        <dbReference type="ARBA" id="ARBA00004651"/>
    </source>
</evidence>
<dbReference type="InterPro" id="IPR022791">
    <property type="entry name" value="L-PG_synthase/AglD"/>
</dbReference>
<feature type="region of interest" description="Disordered" evidence="6">
    <location>
        <begin position="36"/>
        <end position="64"/>
    </location>
</feature>
<dbReference type="Proteomes" id="UP001149140">
    <property type="component" value="Unassembled WGS sequence"/>
</dbReference>
<dbReference type="PANTHER" id="PTHR40277">
    <property type="entry name" value="BLL5419 PROTEIN"/>
    <property type="match status" value="1"/>
</dbReference>
<keyword evidence="3 7" id="KW-0812">Transmembrane</keyword>
<feature type="transmembrane region" description="Helical" evidence="7">
    <location>
        <begin position="161"/>
        <end position="184"/>
    </location>
</feature>
<dbReference type="AlphaFoldDB" id="A0A9X3MMC2"/>
<dbReference type="EMBL" id="JAPDOD010000001">
    <property type="protein sequence ID" value="MDA0158772.1"/>
    <property type="molecule type" value="Genomic_DNA"/>
</dbReference>
<feature type="compositionally biased region" description="Basic residues" evidence="6">
    <location>
        <begin position="42"/>
        <end position="61"/>
    </location>
</feature>
<dbReference type="GO" id="GO:0005886">
    <property type="term" value="C:plasma membrane"/>
    <property type="evidence" value="ECO:0007669"/>
    <property type="project" value="UniProtKB-SubCell"/>
</dbReference>
<keyword evidence="5 7" id="KW-0472">Membrane</keyword>
<evidence type="ECO:0000256" key="5">
    <source>
        <dbReference type="ARBA" id="ARBA00023136"/>
    </source>
</evidence>
<gene>
    <name evidence="8" type="ORF">OM076_00730</name>
</gene>
<organism evidence="8 9">
    <name type="scientific">Solirubrobacter ginsenosidimutans</name>
    <dbReference type="NCBI Taxonomy" id="490573"/>
    <lineage>
        <taxon>Bacteria</taxon>
        <taxon>Bacillati</taxon>
        <taxon>Actinomycetota</taxon>
        <taxon>Thermoleophilia</taxon>
        <taxon>Solirubrobacterales</taxon>
        <taxon>Solirubrobacteraceae</taxon>
        <taxon>Solirubrobacter</taxon>
    </lineage>
</organism>